<dbReference type="InterPro" id="IPR038816">
    <property type="entry name" value="Stationary_phase_5"/>
</dbReference>
<keyword evidence="2" id="KW-1185">Reference proteome</keyword>
<proteinExistence type="predicted"/>
<evidence type="ECO:0008006" key="3">
    <source>
        <dbReference type="Google" id="ProtNLM"/>
    </source>
</evidence>
<dbReference type="AlphaFoldDB" id="A0A1E4TQY0"/>
<dbReference type="STRING" id="669874.A0A1E4TQY0"/>
<accession>A0A1E4TQY0</accession>
<sequence length="486" mass="54795">MVVGRTFKDIISLTRKAARNIRASLDELAEEFVQRQQQQHQQAQQQAPALVGVPVRANNRPNGSFLNRANPYGRRFFCTGTRWGITRACTARCPLRSIKSNRQAIRHASTYANYNGNYRFANLKNASKRLSSGNFWSFSSFRIANRVGLNTAIHYRNGGIFPSGLYSNFVMTNSRNYSTYSNFTHEAIMNLNQSIRAMCLQGKATNFHKYNKNNNNNNDDDKFLIQSHQGGINYSSTYATEILKLANRNSSFVENDINGSIVDFILKPKNFSIPSITFIDDTILDELKRDFESYRSDIQIIYDEIDLIKSTFGSLAMSIEDNGHIIRIHFPNCDVEKCELLLRDLGITKGIVRENININNNMENCENSNSSSSISSEFSGANYSNDILSTTVSQGDVGSDLSSYYANAEEEDALTEDVLSEDYFPMLTAYSNSPVNNINRLELNTPNDTEGFMMGNGINSLINDSSEDLLYVQDFEINSPPIRIIT</sequence>
<evidence type="ECO:0000313" key="2">
    <source>
        <dbReference type="Proteomes" id="UP000094236"/>
    </source>
</evidence>
<dbReference type="PANTHER" id="PTHR42342:SF1">
    <property type="entry name" value="STATIONARY PHASE PROTEIN 5"/>
    <property type="match status" value="1"/>
</dbReference>
<dbReference type="GO" id="GO:0043248">
    <property type="term" value="P:proteasome assembly"/>
    <property type="evidence" value="ECO:0007669"/>
    <property type="project" value="TreeGrafter"/>
</dbReference>
<dbReference type="PANTHER" id="PTHR42342">
    <property type="entry name" value="STATIONARY PHASE PROTEIN 5"/>
    <property type="match status" value="1"/>
</dbReference>
<dbReference type="Proteomes" id="UP000094236">
    <property type="component" value="Unassembled WGS sequence"/>
</dbReference>
<organism evidence="1 2">
    <name type="scientific">Pachysolen tannophilus NRRL Y-2460</name>
    <dbReference type="NCBI Taxonomy" id="669874"/>
    <lineage>
        <taxon>Eukaryota</taxon>
        <taxon>Fungi</taxon>
        <taxon>Dikarya</taxon>
        <taxon>Ascomycota</taxon>
        <taxon>Saccharomycotina</taxon>
        <taxon>Pichiomycetes</taxon>
        <taxon>Pachysolenaceae</taxon>
        <taxon>Pachysolen</taxon>
    </lineage>
</organism>
<protein>
    <recommendedName>
        <fullName evidence="3">Stationary phase protein 5</fullName>
    </recommendedName>
</protein>
<dbReference type="GO" id="GO:0070628">
    <property type="term" value="F:proteasome binding"/>
    <property type="evidence" value="ECO:0007669"/>
    <property type="project" value="InterPro"/>
</dbReference>
<reference evidence="2" key="1">
    <citation type="submission" date="2016-05" db="EMBL/GenBank/DDBJ databases">
        <title>Comparative genomics of biotechnologically important yeasts.</title>
        <authorList>
            <consortium name="DOE Joint Genome Institute"/>
            <person name="Riley R."/>
            <person name="Haridas S."/>
            <person name="Wolfe K.H."/>
            <person name="Lopes M.R."/>
            <person name="Hittinger C.T."/>
            <person name="Goker M."/>
            <person name="Salamov A."/>
            <person name="Wisecaver J."/>
            <person name="Long T.M."/>
            <person name="Aerts A.L."/>
            <person name="Barry K."/>
            <person name="Choi C."/>
            <person name="Clum A."/>
            <person name="Coughlan A.Y."/>
            <person name="Deshpande S."/>
            <person name="Douglass A.P."/>
            <person name="Hanson S.J."/>
            <person name="Klenk H.-P."/>
            <person name="Labutti K."/>
            <person name="Lapidus A."/>
            <person name="Lindquist E."/>
            <person name="Lipzen A."/>
            <person name="Meier-Kolthoff J.P."/>
            <person name="Ohm R.A."/>
            <person name="Otillar R.P."/>
            <person name="Pangilinan J."/>
            <person name="Peng Y."/>
            <person name="Rokas A."/>
            <person name="Rosa C.A."/>
            <person name="Scheuner C."/>
            <person name="Sibirny A.A."/>
            <person name="Slot J.C."/>
            <person name="Stielow J.B."/>
            <person name="Sun H."/>
            <person name="Kurtzman C.P."/>
            <person name="Blackwell M."/>
            <person name="Grigoriev I.V."/>
            <person name="Jeffries T.W."/>
        </authorList>
    </citation>
    <scope>NUCLEOTIDE SEQUENCE [LARGE SCALE GENOMIC DNA]</scope>
    <source>
        <strain evidence="2">NRRL Y-2460</strain>
    </source>
</reference>
<name>A0A1E4TQY0_PACTA</name>
<dbReference type="EMBL" id="KV454016">
    <property type="protein sequence ID" value="ODV94176.1"/>
    <property type="molecule type" value="Genomic_DNA"/>
</dbReference>
<gene>
    <name evidence="1" type="ORF">PACTADRAFT_51058</name>
</gene>
<dbReference type="OrthoDB" id="416253at2759"/>
<evidence type="ECO:0000313" key="1">
    <source>
        <dbReference type="EMBL" id="ODV94176.1"/>
    </source>
</evidence>